<protein>
    <submittedName>
        <fullName evidence="1">Uncharacterized protein</fullName>
    </submittedName>
</protein>
<dbReference type="Proteomes" id="UP000053477">
    <property type="component" value="Unassembled WGS sequence"/>
</dbReference>
<keyword evidence="2" id="KW-1185">Reference proteome</keyword>
<reference evidence="1 2" key="1">
    <citation type="submission" date="2015-04" db="EMBL/GenBank/DDBJ databases">
        <title>Complete genome sequence of Schizopora paradoxa KUC8140, a cosmopolitan wood degrader in East Asia.</title>
        <authorList>
            <consortium name="DOE Joint Genome Institute"/>
            <person name="Min B."/>
            <person name="Park H."/>
            <person name="Jang Y."/>
            <person name="Kim J.-J."/>
            <person name="Kim K.H."/>
            <person name="Pangilinan J."/>
            <person name="Lipzen A."/>
            <person name="Riley R."/>
            <person name="Grigoriev I.V."/>
            <person name="Spatafora J.W."/>
            <person name="Choi I.-G."/>
        </authorList>
    </citation>
    <scope>NUCLEOTIDE SEQUENCE [LARGE SCALE GENOMIC DNA]</scope>
    <source>
        <strain evidence="1 2">KUC8140</strain>
    </source>
</reference>
<evidence type="ECO:0000313" key="2">
    <source>
        <dbReference type="Proteomes" id="UP000053477"/>
    </source>
</evidence>
<proteinExistence type="predicted"/>
<organism evidence="1 2">
    <name type="scientific">Schizopora paradoxa</name>
    <dbReference type="NCBI Taxonomy" id="27342"/>
    <lineage>
        <taxon>Eukaryota</taxon>
        <taxon>Fungi</taxon>
        <taxon>Dikarya</taxon>
        <taxon>Basidiomycota</taxon>
        <taxon>Agaricomycotina</taxon>
        <taxon>Agaricomycetes</taxon>
        <taxon>Hymenochaetales</taxon>
        <taxon>Schizoporaceae</taxon>
        <taxon>Schizopora</taxon>
    </lineage>
</organism>
<sequence length="159" mass="17496">MHPTPTSRRCVSKPHAWISAVRSHVSAPSVFDGTDRERARRLAEEVRMHDMSLASAVTKHLERAGHVEKVECGVLTVQIESGRATLLGRFERAYPDATDGELAARPLRVPSMSRHPTVTHSCVNGTFRKRANRVTLRMDDPCVSALTVQITSSRPGSCA</sequence>
<gene>
    <name evidence="1" type="ORF">SCHPADRAFT_416244</name>
</gene>
<evidence type="ECO:0000313" key="1">
    <source>
        <dbReference type="EMBL" id="KLO12448.1"/>
    </source>
</evidence>
<dbReference type="InParanoid" id="A0A0H2RSP9"/>
<dbReference type="AlphaFoldDB" id="A0A0H2RSP9"/>
<dbReference type="EMBL" id="KQ085977">
    <property type="protein sequence ID" value="KLO12448.1"/>
    <property type="molecule type" value="Genomic_DNA"/>
</dbReference>
<name>A0A0H2RSP9_9AGAM</name>
<accession>A0A0H2RSP9</accession>